<dbReference type="Proteomes" id="UP001497383">
    <property type="component" value="Chromosome 5"/>
</dbReference>
<evidence type="ECO:0000259" key="7">
    <source>
        <dbReference type="SMART" id="SM01069"/>
    </source>
</evidence>
<feature type="domain" description="Cdc37 C-terminal" evidence="7">
    <location>
        <begin position="424"/>
        <end position="520"/>
    </location>
</feature>
<dbReference type="GeneID" id="92209318"/>
<feature type="region of interest" description="Disordered" evidence="6">
    <location>
        <begin position="502"/>
        <end position="522"/>
    </location>
</feature>
<dbReference type="InterPro" id="IPR038189">
    <property type="entry name" value="Cdc37_Hsp90-bd_sf"/>
</dbReference>
<dbReference type="InterPro" id="IPR013873">
    <property type="entry name" value="Cdc37_C"/>
</dbReference>
<keyword evidence="3" id="KW-0963">Cytoplasm</keyword>
<proteinExistence type="inferred from homology"/>
<evidence type="ECO:0000256" key="2">
    <source>
        <dbReference type="ARBA" id="ARBA00006222"/>
    </source>
</evidence>
<dbReference type="Pfam" id="PF03234">
    <property type="entry name" value="CDC37_N"/>
    <property type="match status" value="1"/>
</dbReference>
<gene>
    <name evidence="10" type="ORF">LODBEIA_P41220</name>
</gene>
<dbReference type="PANTHER" id="PTHR12800:SF4">
    <property type="entry name" value="HSP90 CO-CHAPERONE CDC37"/>
    <property type="match status" value="1"/>
</dbReference>
<feature type="domain" description="Cdc37 Hsp90 binding" evidence="8">
    <location>
        <begin position="204"/>
        <end position="399"/>
    </location>
</feature>
<dbReference type="SMART" id="SM01070">
    <property type="entry name" value="CDC37_M"/>
    <property type="match status" value="1"/>
</dbReference>
<feature type="region of interest" description="Disordered" evidence="6">
    <location>
        <begin position="203"/>
        <end position="259"/>
    </location>
</feature>
<evidence type="ECO:0000256" key="5">
    <source>
        <dbReference type="ARBA" id="ARBA00031396"/>
    </source>
</evidence>
<dbReference type="PANTHER" id="PTHR12800">
    <property type="entry name" value="CDC37-RELATED"/>
    <property type="match status" value="1"/>
</dbReference>
<dbReference type="SMART" id="SM01069">
    <property type="entry name" value="CDC37_C"/>
    <property type="match status" value="1"/>
</dbReference>
<dbReference type="RefSeq" id="XP_066831060.1">
    <property type="nucleotide sequence ID" value="XM_066974309.1"/>
</dbReference>
<evidence type="ECO:0000256" key="3">
    <source>
        <dbReference type="ARBA" id="ARBA00022490"/>
    </source>
</evidence>
<dbReference type="Pfam" id="PF08565">
    <property type="entry name" value="CDC37_M"/>
    <property type="match status" value="1"/>
</dbReference>
<evidence type="ECO:0000256" key="1">
    <source>
        <dbReference type="ARBA" id="ARBA00004496"/>
    </source>
</evidence>
<evidence type="ECO:0000256" key="6">
    <source>
        <dbReference type="SAM" id="MobiDB-lite"/>
    </source>
</evidence>
<evidence type="ECO:0000256" key="4">
    <source>
        <dbReference type="ARBA" id="ARBA00023186"/>
    </source>
</evidence>
<evidence type="ECO:0000313" key="10">
    <source>
        <dbReference type="EMBL" id="CAK9440022.1"/>
    </source>
</evidence>
<dbReference type="Pfam" id="PF08564">
    <property type="entry name" value="CDC37_C"/>
    <property type="match status" value="1"/>
</dbReference>
<dbReference type="SMART" id="SM01071">
    <property type="entry name" value="CDC37_N"/>
    <property type="match status" value="1"/>
</dbReference>
<dbReference type="InterPro" id="IPR013855">
    <property type="entry name" value="Cdc37_N_dom"/>
</dbReference>
<accession>A0ABP0ZP16</accession>
<dbReference type="Gene3D" id="1.20.58.610">
    <property type="entry name" value="Cdc37, Hsp90 binding domain"/>
    <property type="match status" value="1"/>
</dbReference>
<dbReference type="InterPro" id="IPR013874">
    <property type="entry name" value="Cdc37_Hsp90-bd"/>
</dbReference>
<sequence>MPIDYSKWDKIEISDDSDVEVHPNVDKKSFIKWKQRDIHEKRAQRNIEIKSILVQLTMYAKLNERVEYLLKELRPVQLLDRELVVSKLNSQFDPKEKFNYQELIKSKGDSLRKGLKDLQFGKEETENTPPYNEMIEDLFTQVQDDHPDAKTDGVKLVEYLKEHRAKIDDVLSKQTVKLDDLLHEKAQLIVSDDLHTGFDRSFMNKDKEEDDDGNARGGAPREAAAPKKNKTVTTTETLNSPSSASQNQQPAPSPQETKSDAELLAELNLDPATEQFGKLSTSDLSASANFLIKHTKICTEQQKDALMMSAFDAQLENNPQRAKQIIHQAIVLQYVVQLKGRNVSRDDTIRAIKLFFSKIESGEKLQQFFQEEFTNTVNHITQRCEIIKREQAERRAAEGGAAGDEEGEQLIQLRALDDNTTLSVNIPEEGTHEYEVFKTKLPVEFQEAIKTQSLDKVNEEFAKLNVEDAEKILEIFNECGAIGVNGYLENEDEFEELKKDYDKQEEALGHDHQHVDTNDEVD</sequence>
<name>A0ABP0ZP16_9ASCO</name>
<dbReference type="SUPFAM" id="SSF101391">
    <property type="entry name" value="Hsp90 co-chaperone CDC37"/>
    <property type="match status" value="1"/>
</dbReference>
<evidence type="ECO:0000259" key="9">
    <source>
        <dbReference type="SMART" id="SM01071"/>
    </source>
</evidence>
<reference evidence="10 11" key="1">
    <citation type="submission" date="2024-03" db="EMBL/GenBank/DDBJ databases">
        <authorList>
            <person name="Brejova B."/>
        </authorList>
    </citation>
    <scope>NUCLEOTIDE SEQUENCE [LARGE SCALE GENOMIC DNA]</scope>
    <source>
        <strain evidence="10 11">CBS 14171</strain>
    </source>
</reference>
<evidence type="ECO:0000259" key="8">
    <source>
        <dbReference type="SMART" id="SM01070"/>
    </source>
</evidence>
<dbReference type="InterPro" id="IPR004918">
    <property type="entry name" value="Cdc37"/>
</dbReference>
<comment type="similarity">
    <text evidence="2">Belongs to the CDC37 family.</text>
</comment>
<comment type="subcellular location">
    <subcellularLocation>
        <location evidence="1">Cytoplasm</location>
    </subcellularLocation>
</comment>
<keyword evidence="4" id="KW-0143">Chaperone</keyword>
<feature type="compositionally biased region" description="Low complexity" evidence="6">
    <location>
        <begin position="239"/>
        <end position="250"/>
    </location>
</feature>
<feature type="domain" description="Cdc37 N-terminal" evidence="9">
    <location>
        <begin position="2"/>
        <end position="201"/>
    </location>
</feature>
<keyword evidence="11" id="KW-1185">Reference proteome</keyword>
<organism evidence="10 11">
    <name type="scientific">Lodderomyces beijingensis</name>
    <dbReference type="NCBI Taxonomy" id="1775926"/>
    <lineage>
        <taxon>Eukaryota</taxon>
        <taxon>Fungi</taxon>
        <taxon>Dikarya</taxon>
        <taxon>Ascomycota</taxon>
        <taxon>Saccharomycotina</taxon>
        <taxon>Pichiomycetes</taxon>
        <taxon>Debaryomycetaceae</taxon>
        <taxon>Candida/Lodderomyces clade</taxon>
        <taxon>Lodderomyces</taxon>
    </lineage>
</organism>
<evidence type="ECO:0000313" key="11">
    <source>
        <dbReference type="Proteomes" id="UP001497383"/>
    </source>
</evidence>
<protein>
    <recommendedName>
        <fullName evidence="5">Hsp90 chaperone protein kinase-targeting subunit</fullName>
    </recommendedName>
</protein>
<dbReference type="EMBL" id="OZ022409">
    <property type="protein sequence ID" value="CAK9440022.1"/>
    <property type="molecule type" value="Genomic_DNA"/>
</dbReference>